<dbReference type="InterPro" id="IPR000924">
    <property type="entry name" value="Glu/Gln-tRNA-synth"/>
</dbReference>
<evidence type="ECO:0000259" key="6">
    <source>
        <dbReference type="Pfam" id="PF00749"/>
    </source>
</evidence>
<evidence type="ECO:0000256" key="1">
    <source>
        <dbReference type="ARBA" id="ARBA00022598"/>
    </source>
</evidence>
<dbReference type="GO" id="GO:0005829">
    <property type="term" value="C:cytosol"/>
    <property type="evidence" value="ECO:0007669"/>
    <property type="project" value="TreeGrafter"/>
</dbReference>
<keyword evidence="3" id="KW-0067">ATP-binding</keyword>
<keyword evidence="2" id="KW-0547">Nucleotide-binding</keyword>
<organism evidence="7">
    <name type="scientific">marine sediment metagenome</name>
    <dbReference type="NCBI Taxonomy" id="412755"/>
    <lineage>
        <taxon>unclassified sequences</taxon>
        <taxon>metagenomes</taxon>
        <taxon>ecological metagenomes</taxon>
    </lineage>
</organism>
<name>X1Q4A9_9ZZZZ</name>
<dbReference type="Pfam" id="PF00749">
    <property type="entry name" value="tRNA-synt_1c"/>
    <property type="match status" value="1"/>
</dbReference>
<dbReference type="GO" id="GO:0004818">
    <property type="term" value="F:glutamate-tRNA ligase activity"/>
    <property type="evidence" value="ECO:0007669"/>
    <property type="project" value="TreeGrafter"/>
</dbReference>
<dbReference type="PRINTS" id="PR00987">
    <property type="entry name" value="TRNASYNTHGLU"/>
</dbReference>
<dbReference type="SUPFAM" id="SSF52374">
    <property type="entry name" value="Nucleotidylyl transferase"/>
    <property type="match status" value="1"/>
</dbReference>
<dbReference type="GO" id="GO:0006424">
    <property type="term" value="P:glutamyl-tRNA aminoacylation"/>
    <property type="evidence" value="ECO:0007669"/>
    <property type="project" value="TreeGrafter"/>
</dbReference>
<protein>
    <recommendedName>
        <fullName evidence="6">Glutamyl/glutaminyl-tRNA synthetase class Ib catalytic domain-containing protein</fullName>
    </recommendedName>
</protein>
<dbReference type="GO" id="GO:0005524">
    <property type="term" value="F:ATP binding"/>
    <property type="evidence" value="ECO:0007669"/>
    <property type="project" value="UniProtKB-KW"/>
</dbReference>
<evidence type="ECO:0000256" key="4">
    <source>
        <dbReference type="ARBA" id="ARBA00023146"/>
    </source>
</evidence>
<dbReference type="InterPro" id="IPR049940">
    <property type="entry name" value="GluQ/Sye"/>
</dbReference>
<evidence type="ECO:0000256" key="2">
    <source>
        <dbReference type="ARBA" id="ARBA00022741"/>
    </source>
</evidence>
<reference evidence="7" key="1">
    <citation type="journal article" date="2014" name="Front. Microbiol.">
        <title>High frequency of phylogenetically diverse reductive dehalogenase-homologous genes in deep subseafloor sedimentary metagenomes.</title>
        <authorList>
            <person name="Kawai M."/>
            <person name="Futagami T."/>
            <person name="Toyoda A."/>
            <person name="Takaki Y."/>
            <person name="Nishi S."/>
            <person name="Hori S."/>
            <person name="Arai W."/>
            <person name="Tsubouchi T."/>
            <person name="Morono Y."/>
            <person name="Uchiyama I."/>
            <person name="Ito T."/>
            <person name="Fujiyama A."/>
            <person name="Inagaki F."/>
            <person name="Takami H."/>
        </authorList>
    </citation>
    <scope>NUCLEOTIDE SEQUENCE</scope>
    <source>
        <strain evidence="7">Expedition CK06-06</strain>
    </source>
</reference>
<dbReference type="InterPro" id="IPR020058">
    <property type="entry name" value="Glu/Gln-tRNA-synth_Ib_cat-dom"/>
</dbReference>
<proteinExistence type="predicted"/>
<keyword evidence="4" id="KW-0030">Aminoacyl-tRNA synthetase</keyword>
<evidence type="ECO:0000256" key="3">
    <source>
        <dbReference type="ARBA" id="ARBA00022840"/>
    </source>
</evidence>
<feature type="compositionally biased region" description="Basic and acidic residues" evidence="5">
    <location>
        <begin position="131"/>
        <end position="146"/>
    </location>
</feature>
<feature type="region of interest" description="Disordered" evidence="5">
    <location>
        <begin position="123"/>
        <end position="146"/>
    </location>
</feature>
<dbReference type="AlphaFoldDB" id="X1Q4A9"/>
<dbReference type="PROSITE" id="PS00178">
    <property type="entry name" value="AA_TRNA_LIGASE_I"/>
    <property type="match status" value="1"/>
</dbReference>
<dbReference type="InterPro" id="IPR001412">
    <property type="entry name" value="aa-tRNA-synth_I_CS"/>
</dbReference>
<keyword evidence="1" id="KW-0436">Ligase</keyword>
<dbReference type="InterPro" id="IPR014729">
    <property type="entry name" value="Rossmann-like_a/b/a_fold"/>
</dbReference>
<evidence type="ECO:0000256" key="5">
    <source>
        <dbReference type="SAM" id="MobiDB-lite"/>
    </source>
</evidence>
<sequence>MNKSVRVRFAPSPTGYPHVGNIRTALFNWLFARHSGGRFIVRIEDTDVARKVEGAVEAILDGLRWLGLDWDEGPEVGGNYGPYFQSQRLKLYRETVKRLVSQGDAYYCYCSLERLGEMRAEQVRRKQPPGYDRHCRNLSETERAHK</sequence>
<evidence type="ECO:0000313" key="7">
    <source>
        <dbReference type="EMBL" id="GAI49576.1"/>
    </source>
</evidence>
<dbReference type="EMBL" id="BARV01034689">
    <property type="protein sequence ID" value="GAI49576.1"/>
    <property type="molecule type" value="Genomic_DNA"/>
</dbReference>
<dbReference type="Gene3D" id="3.40.50.620">
    <property type="entry name" value="HUPs"/>
    <property type="match status" value="1"/>
</dbReference>
<accession>X1Q4A9</accession>
<feature type="non-terminal residue" evidence="7">
    <location>
        <position position="146"/>
    </location>
</feature>
<feature type="domain" description="Glutamyl/glutaminyl-tRNA synthetase class Ib catalytic" evidence="6">
    <location>
        <begin position="5"/>
        <end position="142"/>
    </location>
</feature>
<dbReference type="PANTHER" id="PTHR43311">
    <property type="entry name" value="GLUTAMATE--TRNA LIGASE"/>
    <property type="match status" value="1"/>
</dbReference>
<comment type="caution">
    <text evidence="7">The sequence shown here is derived from an EMBL/GenBank/DDBJ whole genome shotgun (WGS) entry which is preliminary data.</text>
</comment>
<dbReference type="PANTHER" id="PTHR43311:SF2">
    <property type="entry name" value="GLUTAMATE--TRNA LIGASE, MITOCHONDRIAL-RELATED"/>
    <property type="match status" value="1"/>
</dbReference>
<gene>
    <name evidence="7" type="ORF">S06H3_54263</name>
</gene>